<feature type="signal peptide" evidence="6">
    <location>
        <begin position="1"/>
        <end position="21"/>
    </location>
</feature>
<dbReference type="Proteomes" id="UP000220034">
    <property type="component" value="Unassembled WGS sequence"/>
</dbReference>
<dbReference type="GO" id="GO:1901678">
    <property type="term" value="P:iron coordination entity transport"/>
    <property type="evidence" value="ECO:0007669"/>
    <property type="project" value="UniProtKB-ARBA"/>
</dbReference>
<reference evidence="9" key="1">
    <citation type="submission" date="2017-09" db="EMBL/GenBank/DDBJ databases">
        <authorList>
            <person name="Varghese N."/>
            <person name="Submissions S."/>
        </authorList>
    </citation>
    <scope>NUCLEOTIDE SEQUENCE [LARGE SCALE GENOMIC DNA]</scope>
    <source>
        <strain evidence="9">C7</strain>
    </source>
</reference>
<evidence type="ECO:0000313" key="8">
    <source>
        <dbReference type="EMBL" id="SOH94343.1"/>
    </source>
</evidence>
<gene>
    <name evidence="8" type="ORF">SAMN06273572_10441</name>
</gene>
<dbReference type="GO" id="GO:0030288">
    <property type="term" value="C:outer membrane-bounded periplasmic space"/>
    <property type="evidence" value="ECO:0007669"/>
    <property type="project" value="TreeGrafter"/>
</dbReference>
<dbReference type="InterPro" id="IPR033870">
    <property type="entry name" value="FatB"/>
</dbReference>
<dbReference type="RefSeq" id="WP_097929905.1">
    <property type="nucleotide sequence ID" value="NZ_OCTN01000004.1"/>
</dbReference>
<dbReference type="PANTHER" id="PTHR30532:SF28">
    <property type="entry name" value="PETROBACTIN-BINDING PROTEIN YCLQ"/>
    <property type="match status" value="1"/>
</dbReference>
<dbReference type="AlphaFoldDB" id="A0A2C9CSZ6"/>
<keyword evidence="4" id="KW-0410">Iron transport</keyword>
<evidence type="ECO:0000256" key="1">
    <source>
        <dbReference type="ARBA" id="ARBA00004196"/>
    </source>
</evidence>
<keyword evidence="5 6" id="KW-0732">Signal</keyword>
<evidence type="ECO:0000259" key="7">
    <source>
        <dbReference type="PROSITE" id="PS50983"/>
    </source>
</evidence>
<keyword evidence="4" id="KW-0408">Iron</keyword>
<keyword evidence="4" id="KW-0406">Ion transport</keyword>
<dbReference type="Pfam" id="PF01497">
    <property type="entry name" value="Peripla_BP_2"/>
    <property type="match status" value="1"/>
</dbReference>
<dbReference type="PROSITE" id="PS50983">
    <property type="entry name" value="FE_B12_PBP"/>
    <property type="match status" value="1"/>
</dbReference>
<name>A0A2C9CSZ6_9RHOB</name>
<keyword evidence="9" id="KW-1185">Reference proteome</keyword>
<dbReference type="EMBL" id="OCTN01000004">
    <property type="protein sequence ID" value="SOH94343.1"/>
    <property type="molecule type" value="Genomic_DNA"/>
</dbReference>
<evidence type="ECO:0000256" key="3">
    <source>
        <dbReference type="ARBA" id="ARBA00022448"/>
    </source>
</evidence>
<sequence length="299" mass="30783">MAHIIRLATAFTLALTTAAAAQDVTIETATGPVTLPAQPQTVVALDIAALDTLDALGVQIAGIPAPHFVTYLDDVAAQAQNVGSLFEPDFEALANMAPDLIVAGGRSSRQVDALSEVGTTIDMTIYGDDHVAAALARLDAYGTLMGLEGEADAVEADFNAKLDAARAAVADQGDALIVMTNGPTVSAFGAGSRFGWIHQALDLPEAVEGVDQQTHGEAISFEFIAEANPDWLIVVDRSSAIGQPADAASQTLDNALVAQTTAWQQGQVIYLTSANVYIAGGGIQSMGMTLDEVTAAFGG</sequence>
<feature type="chain" id="PRO_5012903418" evidence="6">
    <location>
        <begin position="22"/>
        <end position="299"/>
    </location>
</feature>
<organism evidence="8 9">
    <name type="scientific">Pontivivens marinum</name>
    <dbReference type="NCBI Taxonomy" id="1690039"/>
    <lineage>
        <taxon>Bacteria</taxon>
        <taxon>Pseudomonadati</taxon>
        <taxon>Pseudomonadota</taxon>
        <taxon>Alphaproteobacteria</taxon>
        <taxon>Rhodobacterales</taxon>
        <taxon>Paracoccaceae</taxon>
        <taxon>Pontivivens</taxon>
    </lineage>
</organism>
<dbReference type="InterPro" id="IPR051313">
    <property type="entry name" value="Bact_iron-sidero_bind"/>
</dbReference>
<comment type="subcellular location">
    <subcellularLocation>
        <location evidence="1">Cell envelope</location>
    </subcellularLocation>
</comment>
<proteinExistence type="inferred from homology"/>
<evidence type="ECO:0000313" key="9">
    <source>
        <dbReference type="Proteomes" id="UP000220034"/>
    </source>
</evidence>
<accession>A0A2C9CSZ6</accession>
<dbReference type="PANTHER" id="PTHR30532">
    <property type="entry name" value="IRON III DICITRATE-BINDING PERIPLASMIC PROTEIN"/>
    <property type="match status" value="1"/>
</dbReference>
<dbReference type="SUPFAM" id="SSF53807">
    <property type="entry name" value="Helical backbone' metal receptor"/>
    <property type="match status" value="1"/>
</dbReference>
<comment type="similarity">
    <text evidence="2">Belongs to the bacterial solute-binding protein 8 family.</text>
</comment>
<feature type="domain" description="Fe/B12 periplasmic-binding" evidence="7">
    <location>
        <begin position="41"/>
        <end position="299"/>
    </location>
</feature>
<dbReference type="CDD" id="cd01140">
    <property type="entry name" value="FatB"/>
    <property type="match status" value="1"/>
</dbReference>
<protein>
    <submittedName>
        <fullName evidence="8">Iron complex transport system substrate-binding protein</fullName>
    </submittedName>
</protein>
<keyword evidence="3" id="KW-0813">Transport</keyword>
<evidence type="ECO:0000256" key="2">
    <source>
        <dbReference type="ARBA" id="ARBA00008814"/>
    </source>
</evidence>
<evidence type="ECO:0000256" key="6">
    <source>
        <dbReference type="SAM" id="SignalP"/>
    </source>
</evidence>
<evidence type="ECO:0000256" key="5">
    <source>
        <dbReference type="ARBA" id="ARBA00022729"/>
    </source>
</evidence>
<dbReference type="OrthoDB" id="63946at2"/>
<dbReference type="InterPro" id="IPR002491">
    <property type="entry name" value="ABC_transptr_periplasmic_BD"/>
</dbReference>
<dbReference type="Gene3D" id="3.40.50.1980">
    <property type="entry name" value="Nitrogenase molybdenum iron protein domain"/>
    <property type="match status" value="2"/>
</dbReference>
<evidence type="ECO:0000256" key="4">
    <source>
        <dbReference type="ARBA" id="ARBA00022496"/>
    </source>
</evidence>